<dbReference type="InterPro" id="IPR013785">
    <property type="entry name" value="Aldolase_TIM"/>
</dbReference>
<comment type="cofactor">
    <cofactor evidence="1">
        <name>FMN</name>
        <dbReference type="ChEBI" id="CHEBI:58210"/>
    </cofactor>
</comment>
<evidence type="ECO:0000256" key="8">
    <source>
        <dbReference type="ARBA" id="ARBA00022723"/>
    </source>
</evidence>
<keyword evidence="10" id="KW-0408">Iron</keyword>
<evidence type="ECO:0000256" key="6">
    <source>
        <dbReference type="ARBA" id="ARBA00022630"/>
    </source>
</evidence>
<evidence type="ECO:0000256" key="12">
    <source>
        <dbReference type="ARBA" id="ARBA00052399"/>
    </source>
</evidence>
<name>A0A0F4ZAD0_9PEZI</name>
<evidence type="ECO:0000259" key="17">
    <source>
        <dbReference type="PROSITE" id="PS50255"/>
    </source>
</evidence>
<organism evidence="19 20">
    <name type="scientific">Thielaviopsis punctulata</name>
    <dbReference type="NCBI Taxonomy" id="72032"/>
    <lineage>
        <taxon>Eukaryota</taxon>
        <taxon>Fungi</taxon>
        <taxon>Dikarya</taxon>
        <taxon>Ascomycota</taxon>
        <taxon>Pezizomycotina</taxon>
        <taxon>Sordariomycetes</taxon>
        <taxon>Hypocreomycetidae</taxon>
        <taxon>Microascales</taxon>
        <taxon>Ceratocystidaceae</taxon>
        <taxon>Thielaviopsis</taxon>
    </lineage>
</organism>
<dbReference type="PROSITE" id="PS50255">
    <property type="entry name" value="CYTOCHROME_B5_2"/>
    <property type="match status" value="1"/>
</dbReference>
<dbReference type="Gene3D" id="3.10.120.10">
    <property type="entry name" value="Cytochrome b5-like heme/steroid binding domain"/>
    <property type="match status" value="1"/>
</dbReference>
<evidence type="ECO:0000256" key="2">
    <source>
        <dbReference type="ARBA" id="ARBA00001970"/>
    </source>
</evidence>
<dbReference type="PANTHER" id="PTHR10578:SF82">
    <property type="entry name" value="CYTOCHROME B2, PUTATIVE (AFU_ORTHOLOGUE AFUA_1G07200)-RELATED"/>
    <property type="match status" value="1"/>
</dbReference>
<keyword evidence="20" id="KW-1185">Reference proteome</keyword>
<dbReference type="Pfam" id="PF00173">
    <property type="entry name" value="Cyt-b5"/>
    <property type="match status" value="1"/>
</dbReference>
<evidence type="ECO:0000256" key="16">
    <source>
        <dbReference type="ARBA" id="ARBA00068515"/>
    </source>
</evidence>
<evidence type="ECO:0000256" key="4">
    <source>
        <dbReference type="ARBA" id="ARBA00011881"/>
    </source>
</evidence>
<evidence type="ECO:0000256" key="7">
    <source>
        <dbReference type="ARBA" id="ARBA00022643"/>
    </source>
</evidence>
<evidence type="ECO:0000256" key="10">
    <source>
        <dbReference type="ARBA" id="ARBA00023004"/>
    </source>
</evidence>
<evidence type="ECO:0000256" key="14">
    <source>
        <dbReference type="ARBA" id="ARBA00061589"/>
    </source>
</evidence>
<dbReference type="SUPFAM" id="SSF51395">
    <property type="entry name" value="FMN-linked oxidoreductases"/>
    <property type="match status" value="1"/>
</dbReference>
<protein>
    <recommendedName>
        <fullName evidence="16">L-lactate dehydrogenase (cytochrome)</fullName>
        <ecNumber evidence="15">1.1.2.3</ecNumber>
    </recommendedName>
</protein>
<evidence type="ECO:0000256" key="11">
    <source>
        <dbReference type="ARBA" id="ARBA00023128"/>
    </source>
</evidence>
<dbReference type="Gene3D" id="3.20.20.70">
    <property type="entry name" value="Aldolase class I"/>
    <property type="match status" value="1"/>
</dbReference>
<dbReference type="InterPro" id="IPR036400">
    <property type="entry name" value="Cyt_B5-like_heme/steroid_sf"/>
</dbReference>
<evidence type="ECO:0000313" key="20">
    <source>
        <dbReference type="Proteomes" id="UP000033483"/>
    </source>
</evidence>
<dbReference type="OrthoDB" id="1925334at2759"/>
<feature type="domain" description="FMN hydroxy acid dehydrogenase" evidence="18">
    <location>
        <begin position="97"/>
        <end position="471"/>
    </location>
</feature>
<comment type="catalytic activity">
    <reaction evidence="12">
        <text>(S)-lactate + 2 Fe(III)-[cytochrome c] = 2 Fe(II)-[cytochrome c] + pyruvate + 2 H(+)</text>
        <dbReference type="Rhea" id="RHEA:19909"/>
        <dbReference type="Rhea" id="RHEA-COMP:10350"/>
        <dbReference type="Rhea" id="RHEA-COMP:14399"/>
        <dbReference type="ChEBI" id="CHEBI:15361"/>
        <dbReference type="ChEBI" id="CHEBI:15378"/>
        <dbReference type="ChEBI" id="CHEBI:16651"/>
        <dbReference type="ChEBI" id="CHEBI:29033"/>
        <dbReference type="ChEBI" id="CHEBI:29034"/>
        <dbReference type="EC" id="1.1.2.3"/>
    </reaction>
    <physiologicalReaction direction="left-to-right" evidence="12">
        <dbReference type="Rhea" id="RHEA:19910"/>
    </physiologicalReaction>
</comment>
<gene>
    <name evidence="19" type="ORF">TD95_005343</name>
</gene>
<keyword evidence="6" id="KW-0285">Flavoprotein</keyword>
<dbReference type="GO" id="GO:0005758">
    <property type="term" value="C:mitochondrial intermembrane space"/>
    <property type="evidence" value="ECO:0007669"/>
    <property type="project" value="UniProtKB-SubCell"/>
</dbReference>
<comment type="similarity">
    <text evidence="13">In the C-terminal section; belongs to the FMN-dependent alpha-hydroxy acid dehydrogenase family.</text>
</comment>
<evidence type="ECO:0000259" key="18">
    <source>
        <dbReference type="PROSITE" id="PS51349"/>
    </source>
</evidence>
<dbReference type="FunFam" id="3.20.20.70:FF:000062">
    <property type="entry name" value="Cytochrome b2, mitochondrial, putative"/>
    <property type="match status" value="1"/>
</dbReference>
<evidence type="ECO:0000313" key="19">
    <source>
        <dbReference type="EMBL" id="KKA27464.1"/>
    </source>
</evidence>
<keyword evidence="5" id="KW-0349">Heme</keyword>
<dbReference type="InterPro" id="IPR001199">
    <property type="entry name" value="Cyt_B5-like_heme/steroid-bd"/>
</dbReference>
<comment type="subunit">
    <text evidence="4">Homotetramer.</text>
</comment>
<dbReference type="GO" id="GO:0046872">
    <property type="term" value="F:metal ion binding"/>
    <property type="evidence" value="ECO:0007669"/>
    <property type="project" value="UniProtKB-KW"/>
</dbReference>
<dbReference type="PRINTS" id="PR00363">
    <property type="entry name" value="CYTOCHROMEB5"/>
</dbReference>
<dbReference type="EMBL" id="LAEV01001678">
    <property type="protein sequence ID" value="KKA27464.1"/>
    <property type="molecule type" value="Genomic_DNA"/>
</dbReference>
<dbReference type="Pfam" id="PF01070">
    <property type="entry name" value="FMN_dh"/>
    <property type="match status" value="1"/>
</dbReference>
<evidence type="ECO:0000256" key="13">
    <source>
        <dbReference type="ARBA" id="ARBA00061137"/>
    </source>
</evidence>
<dbReference type="Proteomes" id="UP000033483">
    <property type="component" value="Unassembled WGS sequence"/>
</dbReference>
<comment type="caution">
    <text evidence="19">The sequence shown here is derived from an EMBL/GenBank/DDBJ whole genome shotgun (WGS) entry which is preliminary data.</text>
</comment>
<evidence type="ECO:0000256" key="3">
    <source>
        <dbReference type="ARBA" id="ARBA00004569"/>
    </source>
</evidence>
<reference evidence="19 20" key="1">
    <citation type="submission" date="2015-03" db="EMBL/GenBank/DDBJ databases">
        <authorList>
            <person name="Radwan O."/>
            <person name="Al-Naeli F.A."/>
            <person name="Rendon G.A."/>
            <person name="Fields C."/>
        </authorList>
    </citation>
    <scope>NUCLEOTIDE SEQUENCE [LARGE SCALE GENOMIC DNA]</scope>
    <source>
        <strain evidence="19">CR-DP1</strain>
    </source>
</reference>
<keyword evidence="7" id="KW-0288">FMN</keyword>
<evidence type="ECO:0000256" key="15">
    <source>
        <dbReference type="ARBA" id="ARBA00066458"/>
    </source>
</evidence>
<dbReference type="PROSITE" id="PS51349">
    <property type="entry name" value="FMN_HYDROXY_ACID_DH_2"/>
    <property type="match status" value="1"/>
</dbReference>
<comment type="similarity">
    <text evidence="14">In the N-terminal section; belongs to the cytochrome b5 family.</text>
</comment>
<feature type="domain" description="Cytochrome b5 heme-binding" evidence="17">
    <location>
        <begin position="1"/>
        <end position="77"/>
    </location>
</feature>
<dbReference type="SUPFAM" id="SSF55856">
    <property type="entry name" value="Cytochrome b5-like heme/steroid binding domain"/>
    <property type="match status" value="1"/>
</dbReference>
<dbReference type="GO" id="GO:0004460">
    <property type="term" value="F:L-lactate dehydrogenase (cytochrome) activity"/>
    <property type="evidence" value="ECO:0007669"/>
    <property type="project" value="UniProtKB-EC"/>
</dbReference>
<dbReference type="SMART" id="SM01117">
    <property type="entry name" value="Cyt-b5"/>
    <property type="match status" value="1"/>
</dbReference>
<dbReference type="AlphaFoldDB" id="A0A0F4ZAD0"/>
<keyword evidence="11" id="KW-0496">Mitochondrion</keyword>
<dbReference type="InterPro" id="IPR037396">
    <property type="entry name" value="FMN_HAD"/>
</dbReference>
<keyword evidence="9" id="KW-0560">Oxidoreductase</keyword>
<comment type="cofactor">
    <cofactor evidence="2">
        <name>heme b</name>
        <dbReference type="ChEBI" id="CHEBI:60344"/>
    </cofactor>
</comment>
<sequence length="487" mass="52415">MKEIDATEVAKHNSRSSCWVALYGHVYDVTTLIDSHPGGAAAILKYAGKDATEDFDAIHPAGTLDSIPESLKLGTVDSSTLSSPIAAASTRAEPEPVRLEALLNIDDIEHAATQRLSRKAWAYYFSASDDMLSKTLNNSVYRQILLRPRILTDCTLADTSTRLLCHRVATPIFVSPAALARLAHPSGERGIAAAAAARGAIQIISQNASMSPEEIVAGAPAEQVFGWQVYVQKNRAATAAMLQRINALRRNIKFLVLTVDAPVPGKRELDERQQFEVPQDVVAAVGAGQKDESGQGGRGQVKGGFGKQLFFGTASDLTWKTTLGWLAEQTDLPIVIKGVQTHEDAALALEHAPQVRGLILSNHGGRALDTAPPPVHTLLEIRRYCPRVLREMEVWVDGGIRRGTDVVKALCLGARGVGIGRAALFGLGAGGQEGVERVFEVLTAEVETCMRLLGAKSIGDLGPHMINSRAVERDIFNESFEPQQSKL</sequence>
<evidence type="ECO:0000256" key="5">
    <source>
        <dbReference type="ARBA" id="ARBA00022617"/>
    </source>
</evidence>
<accession>A0A0F4ZAD0</accession>
<dbReference type="EC" id="1.1.2.3" evidence="15"/>
<dbReference type="PANTHER" id="PTHR10578">
    <property type="entry name" value="S -2-HYDROXY-ACID OXIDASE-RELATED"/>
    <property type="match status" value="1"/>
</dbReference>
<comment type="subcellular location">
    <subcellularLocation>
        <location evidence="3">Mitochondrion intermembrane space</location>
    </subcellularLocation>
</comment>
<proteinExistence type="inferred from homology"/>
<dbReference type="InterPro" id="IPR000262">
    <property type="entry name" value="FMN-dep_DH"/>
</dbReference>
<keyword evidence="8" id="KW-0479">Metal-binding</keyword>
<evidence type="ECO:0000256" key="9">
    <source>
        <dbReference type="ARBA" id="ARBA00023002"/>
    </source>
</evidence>
<evidence type="ECO:0000256" key="1">
    <source>
        <dbReference type="ARBA" id="ARBA00001917"/>
    </source>
</evidence>